<keyword evidence="2" id="KW-0285">Flavoprotein</keyword>
<comment type="similarity">
    <text evidence="1">Belongs to the FAD-dependent oxidoreductase family.</text>
</comment>
<evidence type="ECO:0000259" key="5">
    <source>
        <dbReference type="Pfam" id="PF07992"/>
    </source>
</evidence>
<dbReference type="Pfam" id="PF07992">
    <property type="entry name" value="Pyr_redox_2"/>
    <property type="match status" value="1"/>
</dbReference>
<dbReference type="SUPFAM" id="SSF51905">
    <property type="entry name" value="FAD/NAD(P)-binding domain"/>
    <property type="match status" value="1"/>
</dbReference>
<proteinExistence type="inferred from homology"/>
<dbReference type="RefSeq" id="WP_251803452.1">
    <property type="nucleotide sequence ID" value="NZ_JAMQOL010000065.1"/>
</dbReference>
<dbReference type="InterPro" id="IPR023753">
    <property type="entry name" value="FAD/NAD-binding_dom"/>
</dbReference>
<keyword evidence="7" id="KW-1185">Reference proteome</keyword>
<protein>
    <submittedName>
        <fullName evidence="6">FAD-dependent oxidoreductase</fullName>
    </submittedName>
</protein>
<evidence type="ECO:0000256" key="4">
    <source>
        <dbReference type="ARBA" id="ARBA00023002"/>
    </source>
</evidence>
<keyword evidence="4" id="KW-0560">Oxidoreductase</keyword>
<feature type="domain" description="FAD/NAD(P)-binding" evidence="5">
    <location>
        <begin position="4"/>
        <end position="279"/>
    </location>
</feature>
<dbReference type="Proteomes" id="UP001523216">
    <property type="component" value="Unassembled WGS sequence"/>
</dbReference>
<reference evidence="6 7" key="1">
    <citation type="submission" date="2022-06" db="EMBL/GenBank/DDBJ databases">
        <title>Actinoplanes abujensis sp. nov., isolated from Nigerian arid soil.</title>
        <authorList>
            <person name="Ding P."/>
        </authorList>
    </citation>
    <scope>NUCLEOTIDE SEQUENCE [LARGE SCALE GENOMIC DNA]</scope>
    <source>
        <strain evidence="7">TRM88002</strain>
    </source>
</reference>
<evidence type="ECO:0000256" key="1">
    <source>
        <dbReference type="ARBA" id="ARBA00006442"/>
    </source>
</evidence>
<dbReference type="PRINTS" id="PR00368">
    <property type="entry name" value="FADPNR"/>
</dbReference>
<sequence>MTTKVVVVGGGYGGVVVARALDDIADVTLVEPREAFVHHVAQLRAVADPAWIEKIFIPYDGLLTRGRVMRDTAVRVGLESVELASGPRLDADYVVLATGSTGPFPSRTEGADRNAAAQRLLDLHDSLDRASSVLLLGAGAIGLEFAGEIAAAWPGRPVTVVDPAPELLGGRFPVELRSELARQLDELGVRVLLGTKLDTPPGIPAGTVRPFTVTTGDGEVLAADLWFPCYGSEVPSSYLGAELAAARRPDGRLAVTEHLRVTGHERVFAVGDLNGTPELKTGRAADAQAEVVAANIRALIGGGPLTAYEPFPDGMILTLGPAGGAGYAPEFGLFGATETAQFKGTFLLDHYRAKLGA</sequence>
<dbReference type="EMBL" id="JAMQOL010000065">
    <property type="protein sequence ID" value="MCM4083723.1"/>
    <property type="molecule type" value="Genomic_DNA"/>
</dbReference>
<gene>
    <name evidence="6" type="ORF">LXN57_39860</name>
</gene>
<organism evidence="6 7">
    <name type="scientific">Paractinoplanes hotanensis</name>
    <dbReference type="NCBI Taxonomy" id="2906497"/>
    <lineage>
        <taxon>Bacteria</taxon>
        <taxon>Bacillati</taxon>
        <taxon>Actinomycetota</taxon>
        <taxon>Actinomycetes</taxon>
        <taxon>Micromonosporales</taxon>
        <taxon>Micromonosporaceae</taxon>
        <taxon>Paractinoplanes</taxon>
    </lineage>
</organism>
<dbReference type="PANTHER" id="PTHR43735:SF3">
    <property type="entry name" value="FERROPTOSIS SUPPRESSOR PROTEIN 1"/>
    <property type="match status" value="1"/>
</dbReference>
<name>A0ABT0YCD6_9ACTN</name>
<accession>A0ABT0YCD6</accession>
<dbReference type="Gene3D" id="3.50.50.100">
    <property type="match status" value="1"/>
</dbReference>
<evidence type="ECO:0000256" key="3">
    <source>
        <dbReference type="ARBA" id="ARBA00022827"/>
    </source>
</evidence>
<comment type="caution">
    <text evidence="6">The sequence shown here is derived from an EMBL/GenBank/DDBJ whole genome shotgun (WGS) entry which is preliminary data.</text>
</comment>
<evidence type="ECO:0000256" key="2">
    <source>
        <dbReference type="ARBA" id="ARBA00022630"/>
    </source>
</evidence>
<keyword evidence="3" id="KW-0274">FAD</keyword>
<dbReference type="InterPro" id="IPR036188">
    <property type="entry name" value="FAD/NAD-bd_sf"/>
</dbReference>
<evidence type="ECO:0000313" key="6">
    <source>
        <dbReference type="EMBL" id="MCM4083723.1"/>
    </source>
</evidence>
<dbReference type="PANTHER" id="PTHR43735">
    <property type="entry name" value="APOPTOSIS-INDUCING FACTOR 1"/>
    <property type="match status" value="1"/>
</dbReference>
<evidence type="ECO:0000313" key="7">
    <source>
        <dbReference type="Proteomes" id="UP001523216"/>
    </source>
</evidence>